<feature type="binding site" evidence="7">
    <location>
        <position position="127"/>
    </location>
    <ligand>
        <name>Zn(2+)</name>
        <dbReference type="ChEBI" id="CHEBI:29105"/>
        <label>2</label>
    </ligand>
</feature>
<dbReference type="RefSeq" id="WP_189046411.1">
    <property type="nucleotide sequence ID" value="NZ_BMJQ01000006.1"/>
</dbReference>
<comment type="cofactor">
    <cofactor evidence="7">
        <name>Zn(2+)</name>
        <dbReference type="ChEBI" id="CHEBI:29105"/>
    </cofactor>
    <text evidence="7">Binds 2 Zn(2+) ions per subunit.</text>
</comment>
<reference evidence="10" key="1">
    <citation type="journal article" date="2014" name="Int. J. Syst. Evol. Microbiol.">
        <title>Complete genome sequence of Corynebacterium casei LMG S-19264T (=DSM 44701T), isolated from a smear-ripened cheese.</title>
        <authorList>
            <consortium name="US DOE Joint Genome Institute (JGI-PGF)"/>
            <person name="Walter F."/>
            <person name="Albersmeier A."/>
            <person name="Kalinowski J."/>
            <person name="Ruckert C."/>
        </authorList>
    </citation>
    <scope>NUCLEOTIDE SEQUENCE</scope>
    <source>
        <strain evidence="10">CGMCC 1.15725</strain>
    </source>
</reference>
<name>A0A8J2YV55_9PROT</name>
<comment type="subunit">
    <text evidence="3">Homodimer.</text>
</comment>
<evidence type="ECO:0000256" key="1">
    <source>
        <dbReference type="ARBA" id="ARBA00001936"/>
    </source>
</evidence>
<protein>
    <submittedName>
        <fullName evidence="10">Zn-dependent hydrolase</fullName>
    </submittedName>
</protein>
<dbReference type="PANTHER" id="PTHR32494:SF19">
    <property type="entry name" value="ALLANTOATE DEIMINASE-RELATED"/>
    <property type="match status" value="1"/>
</dbReference>
<dbReference type="InterPro" id="IPR001261">
    <property type="entry name" value="ArgE/DapE_CS"/>
</dbReference>
<dbReference type="InterPro" id="IPR011650">
    <property type="entry name" value="Peptidase_M20_dimer"/>
</dbReference>
<sequence>MTSALDGAGLMDRLDQLAAISEQPGMLVRRFLTPEHARANALVREWMRDAGMSVRTDAIGNVIGRYEAATPGQPALLLGSHLDTVVDAGRYDGMLGVVTSIACVADLAQNGICLPFAIEVVGFADEEGTRFGATLLGSRALAGTFDRTVLDRADGDGITMAEALSRFGLDPAAIDAAARRPDELLGYVELHIEQGPVLEAEGLAVGCVTAISGATRLAVTVEGMAGHAGTVPMAGRRDALAAAAECVLLVERRAAAEPDLVGTVGRIEAGPGAVNVVPGSARFTVDLRAPADARRAAALADLIAGFEAIARHRGVTITAAKTHDAASAPCAPWLADQIRDAIEHEGHALRSLPSGAGHDGMAIAALTDIAMIFVRCQGGISHNPAEAISAADAEAGARVLARFIRDFQPRSPL</sequence>
<dbReference type="Gene3D" id="3.40.630.10">
    <property type="entry name" value="Zn peptidases"/>
    <property type="match status" value="1"/>
</dbReference>
<comment type="cofactor">
    <cofactor evidence="1">
        <name>Mn(2+)</name>
        <dbReference type="ChEBI" id="CHEBI:29035"/>
    </cofactor>
</comment>
<feature type="binding site" evidence="8">
    <location>
        <position position="216"/>
    </location>
    <ligand>
        <name>allantoate</name>
        <dbReference type="ChEBI" id="CHEBI:17536"/>
    </ligand>
</feature>
<dbReference type="GO" id="GO:0016813">
    <property type="term" value="F:hydrolase activity, acting on carbon-nitrogen (but not peptide) bonds, in linear amidines"/>
    <property type="evidence" value="ECO:0007669"/>
    <property type="project" value="InterPro"/>
</dbReference>
<feature type="binding site" evidence="7">
    <location>
        <position position="382"/>
    </location>
    <ligand>
        <name>Zn(2+)</name>
        <dbReference type="ChEBI" id="CHEBI:29105"/>
        <label>2</label>
    </ligand>
</feature>
<dbReference type="Pfam" id="PF01546">
    <property type="entry name" value="Peptidase_M20"/>
    <property type="match status" value="1"/>
</dbReference>
<feature type="binding site" evidence="7">
    <location>
        <position position="81"/>
    </location>
    <ligand>
        <name>Zn(2+)</name>
        <dbReference type="ChEBI" id="CHEBI:29105"/>
        <label>1</label>
    </ligand>
</feature>
<dbReference type="EMBL" id="BMJQ01000006">
    <property type="protein sequence ID" value="GGF19276.1"/>
    <property type="molecule type" value="Genomic_DNA"/>
</dbReference>
<feature type="binding site" evidence="7">
    <location>
        <position position="191"/>
    </location>
    <ligand>
        <name>Zn(2+)</name>
        <dbReference type="ChEBI" id="CHEBI:29105"/>
        <label>1</label>
    </ligand>
</feature>
<evidence type="ECO:0000256" key="4">
    <source>
        <dbReference type="ARBA" id="ARBA00022723"/>
    </source>
</evidence>
<dbReference type="InterPro" id="IPR002933">
    <property type="entry name" value="Peptidase_M20"/>
</dbReference>
<dbReference type="GO" id="GO:0046872">
    <property type="term" value="F:metal ion binding"/>
    <property type="evidence" value="ECO:0007669"/>
    <property type="project" value="UniProtKB-KW"/>
</dbReference>
<dbReference type="PANTHER" id="PTHR32494">
    <property type="entry name" value="ALLANTOATE DEIMINASE-RELATED"/>
    <property type="match status" value="1"/>
</dbReference>
<feature type="binding site" evidence="8">
    <location>
        <position position="288"/>
    </location>
    <ligand>
        <name>allantoate</name>
        <dbReference type="ChEBI" id="CHEBI:17536"/>
    </ligand>
</feature>
<keyword evidence="6" id="KW-0464">Manganese</keyword>
<keyword evidence="4 7" id="KW-0479">Metal-binding</keyword>
<feature type="binding site" evidence="7">
    <location>
        <position position="92"/>
    </location>
    <ligand>
        <name>Zn(2+)</name>
        <dbReference type="ChEBI" id="CHEBI:29105"/>
        <label>2</label>
    </ligand>
</feature>
<dbReference type="SUPFAM" id="SSF55031">
    <property type="entry name" value="Bacterial exopeptidase dimerisation domain"/>
    <property type="match status" value="1"/>
</dbReference>
<evidence type="ECO:0000256" key="7">
    <source>
        <dbReference type="PIRSR" id="PIRSR001235-1"/>
    </source>
</evidence>
<dbReference type="Gene3D" id="3.30.70.360">
    <property type="match status" value="1"/>
</dbReference>
<reference evidence="10" key="2">
    <citation type="submission" date="2020-09" db="EMBL/GenBank/DDBJ databases">
        <authorList>
            <person name="Sun Q."/>
            <person name="Zhou Y."/>
        </authorList>
    </citation>
    <scope>NUCLEOTIDE SEQUENCE</scope>
    <source>
        <strain evidence="10">CGMCC 1.15725</strain>
    </source>
</reference>
<gene>
    <name evidence="10" type="ORF">GCM10011611_26470</name>
</gene>
<proteinExistence type="inferred from homology"/>
<dbReference type="InterPro" id="IPR036264">
    <property type="entry name" value="Bact_exopeptidase_dim_dom"/>
</dbReference>
<dbReference type="PIRSF" id="PIRSF001235">
    <property type="entry name" value="Amidase_carbamoylase"/>
    <property type="match status" value="1"/>
</dbReference>
<dbReference type="NCBIfam" id="TIGR01879">
    <property type="entry name" value="hydantase"/>
    <property type="match status" value="1"/>
</dbReference>
<dbReference type="Proteomes" id="UP000646365">
    <property type="component" value="Unassembled WGS sequence"/>
</dbReference>
<dbReference type="PROSITE" id="PS00758">
    <property type="entry name" value="ARGE_DAPE_CPG2_1"/>
    <property type="match status" value="1"/>
</dbReference>
<comment type="similarity">
    <text evidence="2">Belongs to the peptidase M20 family.</text>
</comment>
<evidence type="ECO:0000256" key="5">
    <source>
        <dbReference type="ARBA" id="ARBA00022801"/>
    </source>
</evidence>
<dbReference type="SUPFAM" id="SSF53187">
    <property type="entry name" value="Zn-dependent exopeptidases"/>
    <property type="match status" value="1"/>
</dbReference>
<keyword evidence="11" id="KW-1185">Reference proteome</keyword>
<dbReference type="Pfam" id="PF07687">
    <property type="entry name" value="M20_dimer"/>
    <property type="match status" value="1"/>
</dbReference>
<keyword evidence="7" id="KW-0862">Zinc</keyword>
<evidence type="ECO:0000256" key="3">
    <source>
        <dbReference type="ARBA" id="ARBA00011738"/>
    </source>
</evidence>
<feature type="binding site" evidence="8">
    <location>
        <position position="275"/>
    </location>
    <ligand>
        <name>allantoate</name>
        <dbReference type="ChEBI" id="CHEBI:17536"/>
    </ligand>
</feature>
<evidence type="ECO:0000313" key="11">
    <source>
        <dbReference type="Proteomes" id="UP000646365"/>
    </source>
</evidence>
<dbReference type="AlphaFoldDB" id="A0A8J2YV55"/>
<organism evidence="10 11">
    <name type="scientific">Aliidongia dinghuensis</name>
    <dbReference type="NCBI Taxonomy" id="1867774"/>
    <lineage>
        <taxon>Bacteria</taxon>
        <taxon>Pseudomonadati</taxon>
        <taxon>Pseudomonadota</taxon>
        <taxon>Alphaproteobacteria</taxon>
        <taxon>Rhodospirillales</taxon>
        <taxon>Dongiaceae</taxon>
        <taxon>Aliidongia</taxon>
    </lineage>
</organism>
<keyword evidence="5 10" id="KW-0378">Hydrolase</keyword>
<evidence type="ECO:0000259" key="9">
    <source>
        <dbReference type="Pfam" id="PF07687"/>
    </source>
</evidence>
<feature type="binding site" evidence="7">
    <location>
        <position position="92"/>
    </location>
    <ligand>
        <name>Zn(2+)</name>
        <dbReference type="ChEBI" id="CHEBI:29105"/>
        <label>1</label>
    </ligand>
</feature>
<dbReference type="NCBIfam" id="NF006775">
    <property type="entry name" value="PRK09290.2-5"/>
    <property type="match status" value="1"/>
</dbReference>
<feature type="domain" description="Peptidase M20 dimerisation" evidence="9">
    <location>
        <begin position="210"/>
        <end position="307"/>
    </location>
</feature>
<comment type="caution">
    <text evidence="10">The sequence shown here is derived from an EMBL/GenBank/DDBJ whole genome shotgun (WGS) entry which is preliminary data.</text>
</comment>
<evidence type="ECO:0000256" key="8">
    <source>
        <dbReference type="PIRSR" id="PIRSR001235-2"/>
    </source>
</evidence>
<dbReference type="InterPro" id="IPR010158">
    <property type="entry name" value="Amidase_Cbmase"/>
</dbReference>
<accession>A0A8J2YV55</accession>
<evidence type="ECO:0000313" key="10">
    <source>
        <dbReference type="EMBL" id="GGF19276.1"/>
    </source>
</evidence>
<dbReference type="CDD" id="cd03884">
    <property type="entry name" value="M20_bAS"/>
    <property type="match status" value="1"/>
</dbReference>
<evidence type="ECO:0000256" key="2">
    <source>
        <dbReference type="ARBA" id="ARBA00006153"/>
    </source>
</evidence>
<evidence type="ECO:0000256" key="6">
    <source>
        <dbReference type="ARBA" id="ARBA00023211"/>
    </source>
</evidence>